<name>A0AAV3FGE6_CLOPF</name>
<dbReference type="EMBL" id="AFES01000012">
    <property type="protein sequence ID" value="EIA18327.1"/>
    <property type="molecule type" value="Genomic_DNA"/>
</dbReference>
<accession>A0AAV3FGE6</accession>
<dbReference type="PRINTS" id="PR00506">
    <property type="entry name" value="D21N6MTFRASE"/>
</dbReference>
<dbReference type="GO" id="GO:0032259">
    <property type="term" value="P:methylation"/>
    <property type="evidence" value="ECO:0007669"/>
    <property type="project" value="UniProtKB-KW"/>
</dbReference>
<dbReference type="GO" id="GO:0003677">
    <property type="term" value="F:DNA binding"/>
    <property type="evidence" value="ECO:0007669"/>
    <property type="project" value="InterPro"/>
</dbReference>
<evidence type="ECO:0000256" key="4">
    <source>
        <dbReference type="ARBA" id="ARBA00022691"/>
    </source>
</evidence>
<dbReference type="Pfam" id="PF01555">
    <property type="entry name" value="N6_N4_Mtase"/>
    <property type="match status" value="1"/>
</dbReference>
<feature type="domain" description="DNA methylase N-4/N-6" evidence="6">
    <location>
        <begin position="124"/>
        <end position="472"/>
    </location>
</feature>
<dbReference type="InterPro" id="IPR029063">
    <property type="entry name" value="SAM-dependent_MTases_sf"/>
</dbReference>
<dbReference type="InterPro" id="IPR002052">
    <property type="entry name" value="DNA_methylase_N6_adenine_CS"/>
</dbReference>
<dbReference type="PROSITE" id="PS00092">
    <property type="entry name" value="N6_MTASE"/>
    <property type="match status" value="1"/>
</dbReference>
<dbReference type="GO" id="GO:0008170">
    <property type="term" value="F:N-methyltransferase activity"/>
    <property type="evidence" value="ECO:0007669"/>
    <property type="project" value="InterPro"/>
</dbReference>
<dbReference type="GO" id="GO:0009307">
    <property type="term" value="P:DNA restriction-modification system"/>
    <property type="evidence" value="ECO:0007669"/>
    <property type="project" value="UniProtKB-KW"/>
</dbReference>
<keyword evidence="3" id="KW-0808">Transferase</keyword>
<dbReference type="RefSeq" id="WP_003480074.1">
    <property type="nucleotide sequence ID" value="NZ_CM001477.1"/>
</dbReference>
<dbReference type="Proteomes" id="UP000005358">
    <property type="component" value="Chromosome"/>
</dbReference>
<dbReference type="InterPro" id="IPR002295">
    <property type="entry name" value="N4/N6-MTase_EcoPI_Mod-like"/>
</dbReference>
<evidence type="ECO:0000256" key="5">
    <source>
        <dbReference type="ARBA" id="ARBA00022747"/>
    </source>
</evidence>
<dbReference type="InterPro" id="IPR002941">
    <property type="entry name" value="DNA_methylase_N4/N6"/>
</dbReference>
<evidence type="ECO:0000256" key="1">
    <source>
        <dbReference type="ARBA" id="ARBA00006594"/>
    </source>
</evidence>
<evidence type="ECO:0000259" key="6">
    <source>
        <dbReference type="Pfam" id="PF01555"/>
    </source>
</evidence>
<comment type="caution">
    <text evidence="7">The sequence shown here is derived from an EMBL/GenBank/DDBJ whole genome shotgun (WGS) entry which is preliminary data.</text>
</comment>
<proteinExistence type="inferred from homology"/>
<dbReference type="SUPFAM" id="SSF53335">
    <property type="entry name" value="S-adenosyl-L-methionine-dependent methyltransferases"/>
    <property type="match status" value="1"/>
</dbReference>
<evidence type="ECO:0000313" key="7">
    <source>
        <dbReference type="EMBL" id="EIA18327.1"/>
    </source>
</evidence>
<evidence type="ECO:0000256" key="2">
    <source>
        <dbReference type="ARBA" id="ARBA00022603"/>
    </source>
</evidence>
<reference evidence="7 8" key="1">
    <citation type="journal article" date="2012" name="PLoS ONE">
        <title>Genome Sequencing and Analysis of a Type A Clostridium perfringens Isolate from a Case of Bovine Clostridial Abomasitis.</title>
        <authorList>
            <person name="Nowell V.J."/>
            <person name="Kropinski A.M."/>
            <person name="Songer J.G."/>
            <person name="Macinnes J.I."/>
            <person name="Parreira V.R."/>
            <person name="Prescott J.F."/>
        </authorList>
    </citation>
    <scope>NUCLEOTIDE SEQUENCE [LARGE SCALE GENOMIC DNA]</scope>
    <source>
        <strain evidence="7 8">F262</strain>
    </source>
</reference>
<organism evidence="7 8">
    <name type="scientific">Clostridium perfringens F262</name>
    <dbReference type="NCBI Taxonomy" id="883064"/>
    <lineage>
        <taxon>Bacteria</taxon>
        <taxon>Bacillati</taxon>
        <taxon>Bacillota</taxon>
        <taxon>Clostridia</taxon>
        <taxon>Eubacteriales</taxon>
        <taxon>Clostridiaceae</taxon>
        <taxon>Clostridium</taxon>
    </lineage>
</organism>
<evidence type="ECO:0000256" key="3">
    <source>
        <dbReference type="ARBA" id="ARBA00022679"/>
    </source>
</evidence>
<gene>
    <name evidence="7" type="ORF">HA1_01827</name>
</gene>
<dbReference type="AlphaFoldDB" id="A0AAV3FGE6"/>
<comment type="similarity">
    <text evidence="1">Belongs to the N(4)/N(6)-methyltransferase family.</text>
</comment>
<dbReference type="PIRSF" id="PIRSF015855">
    <property type="entry name" value="TypeIII_Mtase_mKpnI"/>
    <property type="match status" value="1"/>
</dbReference>
<evidence type="ECO:0000313" key="8">
    <source>
        <dbReference type="Proteomes" id="UP000005358"/>
    </source>
</evidence>
<keyword evidence="2" id="KW-0489">Methyltransferase</keyword>
<sequence length="682" mass="79548">MSSFEKIPMGILDKVENNKQIFIAEFKDKLQEVFPSAVKDGIVDFEALLNEFGKYAETDEKEKYNMTWVGKKEAIKTANEDIIGKTLKYVQEDSKDPETTQNLYIEGDNLEVLKLLRNSYYGKIKMIYIDPPYNTGNDFIYKDNFKMDKEEYEKLEGSIDEYNERLTANKKGNGNYHSVWLDMMYSRLKIAKDLLKEDGVIFISIGEQEQHNLRIICDEIFGERNFIGCAGRISKKANNQGDYWAPNFDYLLTYTKNREFCIPFFGGINYDAYNQIEEHGSRKGEKYQLIRLYMTSLDPMRGCNNQRYFIECPDGSLVIPPGNNFPVDKKDGASIIPQNKQDKVWRWSQKSYLENKDKIVIKKVKSSNLVNEFGEKTYWNVYTKTYLNDVINKSTATPNNFIEDHINQLASHEIKKIGIPFDFSKPTSLIKYLCNICRVKNDDIILDFFSGSATTADATMQLNSEDNGNRKFIMVQLPELCNEKSEAYKNSYKNICEIGKERIRRAGEKIKEENKDKEGIENLDIGFKVFKVSDTNIRWISEAIKPNGGVEEKDIITQEELRENESYKDRLDFNPWFTDLDVIYELMLKRQDIELTERIDKLTHIGDRTYLVGYTILVCLEENITEEMVRKISEIETSLSWIVFRDSAFDDDINLKTNTINLLRTLIKEKNPRNKNQKILWI</sequence>
<protein>
    <submittedName>
        <fullName evidence="7">Type III restriction-modification system, Mod subunit</fullName>
    </submittedName>
</protein>
<keyword evidence="4" id="KW-0949">S-adenosyl-L-methionine</keyword>
<dbReference type="Gene3D" id="3.40.50.150">
    <property type="entry name" value="Vaccinia Virus protein VP39"/>
    <property type="match status" value="1"/>
</dbReference>
<keyword evidence="5" id="KW-0680">Restriction system</keyword>